<evidence type="ECO:0000256" key="1">
    <source>
        <dbReference type="ARBA" id="ARBA00001926"/>
    </source>
</evidence>
<dbReference type="InterPro" id="IPR009056">
    <property type="entry name" value="Cyt_c-like_dom"/>
</dbReference>
<dbReference type="GO" id="GO:0009055">
    <property type="term" value="F:electron transfer activity"/>
    <property type="evidence" value="ECO:0007669"/>
    <property type="project" value="InterPro"/>
</dbReference>
<keyword evidence="9" id="KW-0732">Signal</keyword>
<keyword evidence="3 8" id="KW-0349">Heme</keyword>
<evidence type="ECO:0000256" key="9">
    <source>
        <dbReference type="SAM" id="SignalP"/>
    </source>
</evidence>
<dbReference type="PROSITE" id="PS51007">
    <property type="entry name" value="CYTC"/>
    <property type="match status" value="1"/>
</dbReference>
<name>A0A543KC34_9RHOB</name>
<dbReference type="GO" id="GO:0020037">
    <property type="term" value="F:heme binding"/>
    <property type="evidence" value="ECO:0007669"/>
    <property type="project" value="InterPro"/>
</dbReference>
<dbReference type="Proteomes" id="UP000320582">
    <property type="component" value="Unassembled WGS sequence"/>
</dbReference>
<evidence type="ECO:0000256" key="2">
    <source>
        <dbReference type="ARBA" id="ARBA00022448"/>
    </source>
</evidence>
<dbReference type="PANTHER" id="PTHR35008">
    <property type="entry name" value="BLL4482 PROTEIN-RELATED"/>
    <property type="match status" value="1"/>
</dbReference>
<organism evidence="11 12">
    <name type="scientific">Roseinatronobacter monicus</name>
    <dbReference type="NCBI Taxonomy" id="393481"/>
    <lineage>
        <taxon>Bacteria</taxon>
        <taxon>Pseudomonadati</taxon>
        <taxon>Pseudomonadota</taxon>
        <taxon>Alphaproteobacteria</taxon>
        <taxon>Rhodobacterales</taxon>
        <taxon>Paracoccaceae</taxon>
        <taxon>Roseinatronobacter</taxon>
    </lineage>
</organism>
<comment type="caution">
    <text evidence="11">The sequence shown here is derived from an EMBL/GenBank/DDBJ whole genome shotgun (WGS) entry which is preliminary data.</text>
</comment>
<dbReference type="InterPro" id="IPR036909">
    <property type="entry name" value="Cyt_c-like_dom_sf"/>
</dbReference>
<evidence type="ECO:0000256" key="8">
    <source>
        <dbReference type="PROSITE-ProRule" id="PRU00433"/>
    </source>
</evidence>
<evidence type="ECO:0000256" key="6">
    <source>
        <dbReference type="ARBA" id="ARBA00022982"/>
    </source>
</evidence>
<dbReference type="PRINTS" id="PR00605">
    <property type="entry name" value="CYTCHROMECIC"/>
</dbReference>
<evidence type="ECO:0000256" key="5">
    <source>
        <dbReference type="ARBA" id="ARBA00022723"/>
    </source>
</evidence>
<dbReference type="AlphaFoldDB" id="A0A543KC34"/>
<keyword evidence="5 8" id="KW-0479">Metal-binding</keyword>
<keyword evidence="2" id="KW-0813">Transport</keyword>
<sequence>MRMHQLFTPALFAASIVAAPALADDSAAWFESRSVLTQETGEGIYNAVCASCHMPDGQGATGAASYPALADNPTLEFPEYAVMLTLHGQAAMPPLGGILNDEQVAEVVNYIRTHLGNDYPDDPATADMVSQTR</sequence>
<evidence type="ECO:0000256" key="7">
    <source>
        <dbReference type="ARBA" id="ARBA00023004"/>
    </source>
</evidence>
<evidence type="ECO:0000313" key="11">
    <source>
        <dbReference type="EMBL" id="TQM92648.1"/>
    </source>
</evidence>
<dbReference type="EMBL" id="VFPT01000001">
    <property type="protein sequence ID" value="TQM92648.1"/>
    <property type="molecule type" value="Genomic_DNA"/>
</dbReference>
<evidence type="ECO:0000256" key="3">
    <source>
        <dbReference type="ARBA" id="ARBA00022617"/>
    </source>
</evidence>
<gene>
    <name evidence="11" type="ORF">BD293_1261</name>
</gene>
<proteinExistence type="predicted"/>
<dbReference type="InterPro" id="IPR008168">
    <property type="entry name" value="Cyt_C_IC"/>
</dbReference>
<evidence type="ECO:0000313" key="12">
    <source>
        <dbReference type="Proteomes" id="UP000320582"/>
    </source>
</evidence>
<dbReference type="Gene3D" id="1.10.760.10">
    <property type="entry name" value="Cytochrome c-like domain"/>
    <property type="match status" value="1"/>
</dbReference>
<dbReference type="InterPro" id="IPR051459">
    <property type="entry name" value="Cytochrome_c-type_DH"/>
</dbReference>
<accession>A0A543KC34</accession>
<dbReference type="PANTHER" id="PTHR35008:SF9">
    <property type="entry name" value="CYTOCHROME C DOMAIN-CONTAINING PROTEIN"/>
    <property type="match status" value="1"/>
</dbReference>
<feature type="domain" description="Cytochrome c" evidence="10">
    <location>
        <begin position="36"/>
        <end position="115"/>
    </location>
</feature>
<protein>
    <submittedName>
        <fullName evidence="11">Mono/diheme cytochrome c family protein</fullName>
    </submittedName>
</protein>
<feature type="signal peptide" evidence="9">
    <location>
        <begin position="1"/>
        <end position="23"/>
    </location>
</feature>
<keyword evidence="12" id="KW-1185">Reference proteome</keyword>
<feature type="chain" id="PRO_5021991150" evidence="9">
    <location>
        <begin position="24"/>
        <end position="133"/>
    </location>
</feature>
<dbReference type="Pfam" id="PF13442">
    <property type="entry name" value="Cytochrome_CBB3"/>
    <property type="match status" value="1"/>
</dbReference>
<comment type="cofactor">
    <cofactor evidence="1">
        <name>heme c</name>
        <dbReference type="ChEBI" id="CHEBI:61717"/>
    </cofactor>
</comment>
<evidence type="ECO:0000259" key="10">
    <source>
        <dbReference type="PROSITE" id="PS51007"/>
    </source>
</evidence>
<dbReference type="GO" id="GO:0005506">
    <property type="term" value="F:iron ion binding"/>
    <property type="evidence" value="ECO:0007669"/>
    <property type="project" value="InterPro"/>
</dbReference>
<reference evidence="11 12" key="1">
    <citation type="submission" date="2019-06" db="EMBL/GenBank/DDBJ databases">
        <title>Genomic Encyclopedia of Archaeal and Bacterial Type Strains, Phase II (KMG-II): from individual species to whole genera.</title>
        <authorList>
            <person name="Goeker M."/>
        </authorList>
    </citation>
    <scope>NUCLEOTIDE SEQUENCE [LARGE SCALE GENOMIC DNA]</scope>
    <source>
        <strain evidence="11 12">DSM 18423</strain>
    </source>
</reference>
<evidence type="ECO:0000256" key="4">
    <source>
        <dbReference type="ARBA" id="ARBA00022660"/>
    </source>
</evidence>
<dbReference type="SUPFAM" id="SSF46626">
    <property type="entry name" value="Cytochrome c"/>
    <property type="match status" value="1"/>
</dbReference>
<keyword evidence="4" id="KW-0679">Respiratory chain</keyword>
<keyword evidence="6" id="KW-0249">Electron transport</keyword>
<keyword evidence="7 8" id="KW-0408">Iron</keyword>